<feature type="domain" description="N-acetyltransferase" evidence="1">
    <location>
        <begin position="5"/>
        <end position="151"/>
    </location>
</feature>
<keyword evidence="2" id="KW-0808">Transferase</keyword>
<dbReference type="Proteomes" id="UP000321617">
    <property type="component" value="Unassembled WGS sequence"/>
</dbReference>
<comment type="caution">
    <text evidence="2">The sequence shown here is derived from an EMBL/GenBank/DDBJ whole genome shotgun (WGS) entry which is preliminary data.</text>
</comment>
<dbReference type="InterPro" id="IPR000182">
    <property type="entry name" value="GNAT_dom"/>
</dbReference>
<dbReference type="Pfam" id="PF00583">
    <property type="entry name" value="Acetyltransf_1"/>
    <property type="match status" value="1"/>
</dbReference>
<keyword evidence="3" id="KW-1185">Reference proteome</keyword>
<dbReference type="EMBL" id="VLLL01000006">
    <property type="protein sequence ID" value="TWJ11952.1"/>
    <property type="molecule type" value="Genomic_DNA"/>
</dbReference>
<evidence type="ECO:0000259" key="1">
    <source>
        <dbReference type="PROSITE" id="PS51186"/>
    </source>
</evidence>
<dbReference type="PROSITE" id="PS51186">
    <property type="entry name" value="GNAT"/>
    <property type="match status" value="1"/>
</dbReference>
<accession>A0A562V2A4</accession>
<dbReference type="SUPFAM" id="SSF55729">
    <property type="entry name" value="Acyl-CoA N-acyltransferases (Nat)"/>
    <property type="match status" value="1"/>
</dbReference>
<dbReference type="AlphaFoldDB" id="A0A562V2A4"/>
<organism evidence="2 3">
    <name type="scientific">Stackebrandtia albiflava</name>
    <dbReference type="NCBI Taxonomy" id="406432"/>
    <lineage>
        <taxon>Bacteria</taxon>
        <taxon>Bacillati</taxon>
        <taxon>Actinomycetota</taxon>
        <taxon>Actinomycetes</taxon>
        <taxon>Glycomycetales</taxon>
        <taxon>Glycomycetaceae</taxon>
        <taxon>Stackebrandtia</taxon>
    </lineage>
</organism>
<evidence type="ECO:0000313" key="3">
    <source>
        <dbReference type="Proteomes" id="UP000321617"/>
    </source>
</evidence>
<sequence length="151" mass="16506">MSPTLELRVITRDNIADAFGVHVTPAQEAFVAPVTQSLAEAYVNPETAWPRLVYADGVPAGFLMAGFDPDSPVRAFRCGIWRLNVSPGHQKKGVGRFAVEAVAAEARRRGEKTLTVLWARGEGGPEEFYLRMGFRPTGEVVADQHLGELEL</sequence>
<dbReference type="CDD" id="cd04301">
    <property type="entry name" value="NAT_SF"/>
    <property type="match status" value="1"/>
</dbReference>
<dbReference type="InterPro" id="IPR016181">
    <property type="entry name" value="Acyl_CoA_acyltransferase"/>
</dbReference>
<protein>
    <submittedName>
        <fullName evidence="2">Diamine N-acetyltransferase</fullName>
    </submittedName>
</protein>
<evidence type="ECO:0000313" key="2">
    <source>
        <dbReference type="EMBL" id="TWJ11952.1"/>
    </source>
</evidence>
<dbReference type="RefSeq" id="WP_147138680.1">
    <property type="nucleotide sequence ID" value="NZ_BAABIJ010000002.1"/>
</dbReference>
<dbReference type="Gene3D" id="3.40.630.30">
    <property type="match status" value="1"/>
</dbReference>
<name>A0A562V2A4_9ACTN</name>
<dbReference type="GO" id="GO:0016747">
    <property type="term" value="F:acyltransferase activity, transferring groups other than amino-acyl groups"/>
    <property type="evidence" value="ECO:0007669"/>
    <property type="project" value="InterPro"/>
</dbReference>
<gene>
    <name evidence="2" type="ORF">LX16_2695</name>
</gene>
<proteinExistence type="predicted"/>
<dbReference type="OrthoDB" id="3526335at2"/>
<reference evidence="2 3" key="1">
    <citation type="journal article" date="2013" name="Stand. Genomic Sci.">
        <title>Genomic Encyclopedia of Type Strains, Phase I: The one thousand microbial genomes (KMG-I) project.</title>
        <authorList>
            <person name="Kyrpides N.C."/>
            <person name="Woyke T."/>
            <person name="Eisen J.A."/>
            <person name="Garrity G."/>
            <person name="Lilburn T.G."/>
            <person name="Beck B.J."/>
            <person name="Whitman W.B."/>
            <person name="Hugenholtz P."/>
            <person name="Klenk H.P."/>
        </authorList>
    </citation>
    <scope>NUCLEOTIDE SEQUENCE [LARGE SCALE GENOMIC DNA]</scope>
    <source>
        <strain evidence="2 3">DSM 45044</strain>
    </source>
</reference>